<dbReference type="Proteomes" id="UP000709466">
    <property type="component" value="Unassembled WGS sequence"/>
</dbReference>
<dbReference type="Pfam" id="PF05175">
    <property type="entry name" value="MTS"/>
    <property type="match status" value="1"/>
</dbReference>
<dbReference type="PROSITE" id="PS00092">
    <property type="entry name" value="N6_MTASE"/>
    <property type="match status" value="1"/>
</dbReference>
<dbReference type="PANTHER" id="PTHR47739">
    <property type="entry name" value="TRNA1(VAL) (ADENINE(37)-N6)-METHYLTRANSFERASE"/>
    <property type="match status" value="1"/>
</dbReference>
<evidence type="ECO:0000313" key="5">
    <source>
        <dbReference type="Proteomes" id="UP000709466"/>
    </source>
</evidence>
<dbReference type="GO" id="GO:0008168">
    <property type="term" value="F:methyltransferase activity"/>
    <property type="evidence" value="ECO:0007669"/>
    <property type="project" value="UniProtKB-KW"/>
</dbReference>
<dbReference type="InterPro" id="IPR002052">
    <property type="entry name" value="DNA_methylase_N6_adenine_CS"/>
</dbReference>
<gene>
    <name evidence="4" type="ORF">HCZ30_14060</name>
</gene>
<dbReference type="EMBL" id="JAATOP010000011">
    <property type="protein sequence ID" value="NIY73553.1"/>
    <property type="molecule type" value="Genomic_DNA"/>
</dbReference>
<keyword evidence="2" id="KW-0949">S-adenosyl-L-methionine</keyword>
<accession>A0ABX0VZN0</accession>
<dbReference type="InterPro" id="IPR029063">
    <property type="entry name" value="SAM-dependent_MTases_sf"/>
</dbReference>
<proteinExistence type="predicted"/>
<evidence type="ECO:0000313" key="4">
    <source>
        <dbReference type="EMBL" id="NIY73553.1"/>
    </source>
</evidence>
<evidence type="ECO:0000256" key="1">
    <source>
        <dbReference type="ARBA" id="ARBA00022603"/>
    </source>
</evidence>
<comment type="caution">
    <text evidence="4">The sequence shown here is derived from an EMBL/GenBank/DDBJ whole genome shotgun (WGS) entry which is preliminary data.</text>
</comment>
<name>A0ABX0VZN0_9RHOB</name>
<dbReference type="InterPro" id="IPR007848">
    <property type="entry name" value="Small_mtfrase_dom"/>
</dbReference>
<reference evidence="4 5" key="1">
    <citation type="submission" date="2020-03" db="EMBL/GenBank/DDBJ databases">
        <title>Bacterial isolates of synthetic phycosphere.</title>
        <authorList>
            <person name="Fu H."/>
            <person name="Moran M.A."/>
        </authorList>
    </citation>
    <scope>NUCLEOTIDE SEQUENCE [LARGE SCALE GENOMIC DNA]</scope>
    <source>
        <strain evidence="4 5">HF1</strain>
    </source>
</reference>
<feature type="domain" description="Methyltransferase small" evidence="3">
    <location>
        <begin position="35"/>
        <end position="131"/>
    </location>
</feature>
<organism evidence="4 5">
    <name type="scientific">Marivivens donghaensis</name>
    <dbReference type="NCBI Taxonomy" id="1699413"/>
    <lineage>
        <taxon>Bacteria</taxon>
        <taxon>Pseudomonadati</taxon>
        <taxon>Pseudomonadota</taxon>
        <taxon>Alphaproteobacteria</taxon>
        <taxon>Rhodobacterales</taxon>
        <taxon>Paracoccaceae</taxon>
        <taxon>Marivivens group</taxon>
        <taxon>Marivivens</taxon>
    </lineage>
</organism>
<evidence type="ECO:0000256" key="2">
    <source>
        <dbReference type="ARBA" id="ARBA00022691"/>
    </source>
</evidence>
<evidence type="ECO:0000259" key="3">
    <source>
        <dbReference type="Pfam" id="PF05175"/>
    </source>
</evidence>
<dbReference type="Gene3D" id="3.40.50.150">
    <property type="entry name" value="Vaccinia Virus protein VP39"/>
    <property type="match status" value="1"/>
</dbReference>
<dbReference type="InterPro" id="IPR050210">
    <property type="entry name" value="tRNA_Adenine-N(6)_MTase"/>
</dbReference>
<dbReference type="SUPFAM" id="SSF53335">
    <property type="entry name" value="S-adenosyl-L-methionine-dependent methyltransferases"/>
    <property type="match status" value="1"/>
</dbReference>
<dbReference type="CDD" id="cd02440">
    <property type="entry name" value="AdoMet_MTases"/>
    <property type="match status" value="1"/>
</dbReference>
<keyword evidence="1 4" id="KW-0489">Methyltransferase</keyword>
<sequence length="254" mass="27620">MSFADDQLTCDDFLGGRVRLYQPKHGYRAGVDPVLLAAAVPAVAGQRVLEFGCGSGPASLCLGARVEGLSLTGVELQAEYAELAEKNAAKNDTAFEVINADLRALPADIRNRQFDHVIMNPPYYDRSASSKALDDGRDTGRGGDTPLADWITIGAKRLAPKGYLTMIQRIDRLPESLAAAHQCLGSLVVRPIAARLNREPSLFILQARKNGRAAFRLSPPFIMHDGLEHSSDRDDYNNMATEILRFSGTLPVTI</sequence>
<dbReference type="GO" id="GO:0032259">
    <property type="term" value="P:methylation"/>
    <property type="evidence" value="ECO:0007669"/>
    <property type="project" value="UniProtKB-KW"/>
</dbReference>
<dbReference type="PANTHER" id="PTHR47739:SF1">
    <property type="entry name" value="TRNA1(VAL) (ADENINE(37)-N6)-METHYLTRANSFERASE"/>
    <property type="match status" value="1"/>
</dbReference>
<dbReference type="RefSeq" id="WP_167638939.1">
    <property type="nucleotide sequence ID" value="NZ_JAATOP010000011.1"/>
</dbReference>
<keyword evidence="5" id="KW-1185">Reference proteome</keyword>
<keyword evidence="1 4" id="KW-0808">Transferase</keyword>
<protein>
    <submittedName>
        <fullName evidence="4">Methyltransferase</fullName>
    </submittedName>
</protein>